<evidence type="ECO:0000313" key="2">
    <source>
        <dbReference type="EMBL" id="KAK7966632.1"/>
    </source>
</evidence>
<comment type="caution">
    <text evidence="2">The sequence shown here is derived from an EMBL/GenBank/DDBJ whole genome shotgun (WGS) entry which is preliminary data.</text>
</comment>
<organism evidence="2 3">
    <name type="scientific">Apiospora aurea</name>
    <dbReference type="NCBI Taxonomy" id="335848"/>
    <lineage>
        <taxon>Eukaryota</taxon>
        <taxon>Fungi</taxon>
        <taxon>Dikarya</taxon>
        <taxon>Ascomycota</taxon>
        <taxon>Pezizomycotina</taxon>
        <taxon>Sordariomycetes</taxon>
        <taxon>Xylariomycetidae</taxon>
        <taxon>Amphisphaeriales</taxon>
        <taxon>Apiosporaceae</taxon>
        <taxon>Apiospora</taxon>
    </lineage>
</organism>
<dbReference type="EMBL" id="JAQQWE010000001">
    <property type="protein sequence ID" value="KAK7966632.1"/>
    <property type="molecule type" value="Genomic_DNA"/>
</dbReference>
<protein>
    <submittedName>
        <fullName evidence="2">Uncharacterized protein</fullName>
    </submittedName>
</protein>
<accession>A0ABR1QVX2</accession>
<feature type="region of interest" description="Disordered" evidence="1">
    <location>
        <begin position="53"/>
        <end position="76"/>
    </location>
</feature>
<evidence type="ECO:0000313" key="3">
    <source>
        <dbReference type="Proteomes" id="UP001391051"/>
    </source>
</evidence>
<feature type="compositionally biased region" description="Polar residues" evidence="1">
    <location>
        <begin position="56"/>
        <end position="70"/>
    </location>
</feature>
<gene>
    <name evidence="2" type="ORF">PG986_000909</name>
</gene>
<dbReference type="RefSeq" id="XP_066706024.1">
    <property type="nucleotide sequence ID" value="XM_066837131.1"/>
</dbReference>
<proteinExistence type="predicted"/>
<reference evidence="2 3" key="1">
    <citation type="submission" date="2023-01" db="EMBL/GenBank/DDBJ databases">
        <title>Analysis of 21 Apiospora genomes using comparative genomics revels a genus with tremendous synthesis potential of carbohydrate active enzymes and secondary metabolites.</title>
        <authorList>
            <person name="Sorensen T."/>
        </authorList>
    </citation>
    <scope>NUCLEOTIDE SEQUENCE [LARGE SCALE GENOMIC DNA]</scope>
    <source>
        <strain evidence="2 3">CBS 24483</strain>
    </source>
</reference>
<name>A0ABR1QVX2_9PEZI</name>
<evidence type="ECO:0000256" key="1">
    <source>
        <dbReference type="SAM" id="MobiDB-lite"/>
    </source>
</evidence>
<dbReference type="GeneID" id="92070193"/>
<dbReference type="Proteomes" id="UP001391051">
    <property type="component" value="Unassembled WGS sequence"/>
</dbReference>
<keyword evidence="3" id="KW-1185">Reference proteome</keyword>
<sequence length="121" mass="13211">MSLPLLITARATTDAPGLEKACDECTECLNNAATSLDIGAVTLCWDQHCEACEEGPQQNGQGIDSQSWSSTEDDDDKVCDSCFACLYDADDNEDAEKVCWKKCCNTCKEQHKDDDDSGDED</sequence>